<feature type="domain" description="DUF6734" evidence="1">
    <location>
        <begin position="1"/>
        <end position="282"/>
    </location>
</feature>
<organism evidence="2 3">
    <name type="scientific">Chryseobacterium shigense</name>
    <dbReference type="NCBI Taxonomy" id="297244"/>
    <lineage>
        <taxon>Bacteria</taxon>
        <taxon>Pseudomonadati</taxon>
        <taxon>Bacteroidota</taxon>
        <taxon>Flavobacteriia</taxon>
        <taxon>Flavobacteriales</taxon>
        <taxon>Weeksellaceae</taxon>
        <taxon>Chryseobacterium group</taxon>
        <taxon>Chryseobacterium</taxon>
    </lineage>
</organism>
<sequence>MKIIQSFWTASQDFQMNSFGWLYPRFHVIGWALSCLQLSKFYDVELYTDKNGYDLLITKLGLPYKKVHVVMDELNTFHRDFWALPKIKAYMLQNEPFLHVDGDVFIWEPFPDNLMSEGLISQNLEITTEYYSKMWDEIFPHLKFIPAEMEKYISKVNNYACNMGIFGGNDINFINRYSQKSFEFAAKNSDLHQGISGGNFNIFFEQVLLFEMMTEEKKNSAFLIQEVPLDNDYIGFGNFDEVPFKRTYLHLLGHYKRIYSVCKLMETFFINNYPSLFSKIYEMFPDEYPLLGTVNYTFSHLENKERRERFLEDARQDTYNEIFDEVYLFNRDLTCINLHPFLFECLNNDRNFNIKRIKGSIYSQEEDQAILTIRELNEEKTIIPIDEIDQLILDKAEVEKTYYSLRSEILEMLDDEAAELKDEFITMIQERLNYYLKNKLIVVYSV</sequence>
<dbReference type="EMBL" id="JACHLC010000002">
    <property type="protein sequence ID" value="MBB6371520.1"/>
    <property type="molecule type" value="Genomic_DNA"/>
</dbReference>
<proteinExistence type="predicted"/>
<dbReference type="RefSeq" id="WP_184164096.1">
    <property type="nucleotide sequence ID" value="NZ_JACHLC010000002.1"/>
</dbReference>
<evidence type="ECO:0000259" key="1">
    <source>
        <dbReference type="Pfam" id="PF20508"/>
    </source>
</evidence>
<dbReference type="AlphaFoldDB" id="A0A841NDX5"/>
<comment type="caution">
    <text evidence="2">The sequence shown here is derived from an EMBL/GenBank/DDBJ whole genome shotgun (WGS) entry which is preliminary data.</text>
</comment>
<name>A0A841NDX5_9FLAO</name>
<keyword evidence="3" id="KW-1185">Reference proteome</keyword>
<reference evidence="2 3" key="1">
    <citation type="submission" date="2020-08" db="EMBL/GenBank/DDBJ databases">
        <title>Functional genomics of gut bacteria from endangered species of beetles.</title>
        <authorList>
            <person name="Carlos-Shanley C."/>
        </authorList>
    </citation>
    <scope>NUCLEOTIDE SEQUENCE [LARGE SCALE GENOMIC DNA]</scope>
    <source>
        <strain evidence="2 3">S00136</strain>
    </source>
</reference>
<gene>
    <name evidence="2" type="ORF">HNP36_002596</name>
</gene>
<dbReference type="Pfam" id="PF20508">
    <property type="entry name" value="DUF6734"/>
    <property type="match status" value="1"/>
</dbReference>
<protein>
    <recommendedName>
        <fullName evidence="1">DUF6734 domain-containing protein</fullName>
    </recommendedName>
</protein>
<accession>A0A841NDX5</accession>
<dbReference type="InterPro" id="IPR046621">
    <property type="entry name" value="DUF6734"/>
</dbReference>
<evidence type="ECO:0000313" key="2">
    <source>
        <dbReference type="EMBL" id="MBB6371520.1"/>
    </source>
</evidence>
<dbReference type="Proteomes" id="UP000589738">
    <property type="component" value="Unassembled WGS sequence"/>
</dbReference>
<evidence type="ECO:0000313" key="3">
    <source>
        <dbReference type="Proteomes" id="UP000589738"/>
    </source>
</evidence>